<feature type="chain" id="PRO_5044568089" evidence="1">
    <location>
        <begin position="24"/>
        <end position="125"/>
    </location>
</feature>
<dbReference type="EMBL" id="PYGB01000003">
    <property type="protein sequence ID" value="PSK87166.1"/>
    <property type="molecule type" value="Genomic_DNA"/>
</dbReference>
<gene>
    <name evidence="2" type="ORF">CLV79_103215</name>
    <name evidence="3" type="ORF">LOS8367_00184</name>
</gene>
<evidence type="ECO:0000313" key="3">
    <source>
        <dbReference type="EMBL" id="SLN15187.1"/>
    </source>
</evidence>
<feature type="signal peptide" evidence="1">
    <location>
        <begin position="1"/>
        <end position="23"/>
    </location>
</feature>
<dbReference type="Proteomes" id="UP000193495">
    <property type="component" value="Unassembled WGS sequence"/>
</dbReference>
<reference evidence="3 4" key="1">
    <citation type="submission" date="2017-03" db="EMBL/GenBank/DDBJ databases">
        <authorList>
            <person name="Afonso C.L."/>
            <person name="Miller P.J."/>
            <person name="Scott M.A."/>
            <person name="Spackman E."/>
            <person name="Goraichik I."/>
            <person name="Dimitrov K.M."/>
            <person name="Suarez D.L."/>
            <person name="Swayne D.E."/>
        </authorList>
    </citation>
    <scope>NUCLEOTIDE SEQUENCE [LARGE SCALE GENOMIC DNA]</scope>
    <source>
        <strain evidence="3 4">CECT 8367</strain>
    </source>
</reference>
<evidence type="ECO:0000313" key="2">
    <source>
        <dbReference type="EMBL" id="PSK87166.1"/>
    </source>
</evidence>
<name>A0A1X6YAA1_9RHOB</name>
<proteinExistence type="predicted"/>
<sequence>MRFNNFIAATAVVAALAVPAASADHASLSEIFMQFPPAERRAMQEELARAGFYGGNLNASWGAEFAVGLFGAADFLFATTRGQVKLDMSSAEGIEDFMRDLADRAYSEWLEEVETGSRDEVEPGF</sequence>
<dbReference type="AlphaFoldDB" id="A0A1X6YAA1"/>
<organism evidence="3 4">
    <name type="scientific">Limimaricola soesokkakensis</name>
    <dbReference type="NCBI Taxonomy" id="1343159"/>
    <lineage>
        <taxon>Bacteria</taxon>
        <taxon>Pseudomonadati</taxon>
        <taxon>Pseudomonadota</taxon>
        <taxon>Alphaproteobacteria</taxon>
        <taxon>Rhodobacterales</taxon>
        <taxon>Paracoccaceae</taxon>
        <taxon>Limimaricola</taxon>
    </lineage>
</organism>
<reference evidence="2 5" key="2">
    <citation type="submission" date="2018-03" db="EMBL/GenBank/DDBJ databases">
        <title>Genomic Encyclopedia of Archaeal and Bacterial Type Strains, Phase II (KMG-II): from individual species to whole genera.</title>
        <authorList>
            <person name="Goeker M."/>
        </authorList>
    </citation>
    <scope>NUCLEOTIDE SEQUENCE [LARGE SCALE GENOMIC DNA]</scope>
    <source>
        <strain evidence="2 5">DSM 29956</strain>
    </source>
</reference>
<protein>
    <submittedName>
        <fullName evidence="3">Uncharacterized protein</fullName>
    </submittedName>
</protein>
<evidence type="ECO:0000256" key="1">
    <source>
        <dbReference type="SAM" id="SignalP"/>
    </source>
</evidence>
<evidence type="ECO:0000313" key="5">
    <source>
        <dbReference type="Proteomes" id="UP000240624"/>
    </source>
</evidence>
<keyword evidence="1" id="KW-0732">Signal</keyword>
<dbReference type="EMBL" id="FWFY01000001">
    <property type="protein sequence ID" value="SLN15187.1"/>
    <property type="molecule type" value="Genomic_DNA"/>
</dbReference>
<keyword evidence="5" id="KW-1185">Reference proteome</keyword>
<evidence type="ECO:0000313" key="4">
    <source>
        <dbReference type="Proteomes" id="UP000193495"/>
    </source>
</evidence>
<dbReference type="Proteomes" id="UP000240624">
    <property type="component" value="Unassembled WGS sequence"/>
</dbReference>
<accession>A0A1X6YAA1</accession>